<protein>
    <submittedName>
        <fullName evidence="7">MerR family transcriptional regulator, copper efflux regulator</fullName>
    </submittedName>
</protein>
<keyword evidence="2" id="KW-0963">Cytoplasm</keyword>
<dbReference type="PRINTS" id="PR00040">
    <property type="entry name" value="HTHMERR"/>
</dbReference>
<name>A0ABY1PZ75_9BURK</name>
<dbReference type="PROSITE" id="PS00552">
    <property type="entry name" value="HTH_MERR_1"/>
    <property type="match status" value="1"/>
</dbReference>
<accession>A0ABY1PZ75</accession>
<keyword evidence="8" id="KW-1185">Reference proteome</keyword>
<evidence type="ECO:0000256" key="3">
    <source>
        <dbReference type="ARBA" id="ARBA00023015"/>
    </source>
</evidence>
<dbReference type="Gene3D" id="1.10.1660.10">
    <property type="match status" value="1"/>
</dbReference>
<evidence type="ECO:0000259" key="6">
    <source>
        <dbReference type="PROSITE" id="PS50937"/>
    </source>
</evidence>
<dbReference type="Proteomes" id="UP001158049">
    <property type="component" value="Unassembled WGS sequence"/>
</dbReference>
<dbReference type="SUPFAM" id="SSF46955">
    <property type="entry name" value="Putative DNA-binding domain"/>
    <property type="match status" value="1"/>
</dbReference>
<dbReference type="Pfam" id="PF00376">
    <property type="entry name" value="MerR"/>
    <property type="match status" value="1"/>
</dbReference>
<gene>
    <name evidence="7" type="ORF">SAMN06295970_10331</name>
</gene>
<evidence type="ECO:0000313" key="7">
    <source>
        <dbReference type="EMBL" id="SMP51520.1"/>
    </source>
</evidence>
<evidence type="ECO:0000256" key="2">
    <source>
        <dbReference type="ARBA" id="ARBA00022490"/>
    </source>
</evidence>
<dbReference type="RefSeq" id="WP_283441310.1">
    <property type="nucleotide sequence ID" value="NZ_FXUL01000003.1"/>
</dbReference>
<dbReference type="NCBIfam" id="TIGR02044">
    <property type="entry name" value="CueR"/>
    <property type="match status" value="1"/>
</dbReference>
<dbReference type="InterPro" id="IPR009061">
    <property type="entry name" value="DNA-bd_dom_put_sf"/>
</dbReference>
<feature type="domain" description="HTH merR-type" evidence="6">
    <location>
        <begin position="1"/>
        <end position="69"/>
    </location>
</feature>
<evidence type="ECO:0000256" key="1">
    <source>
        <dbReference type="ARBA" id="ARBA00004496"/>
    </source>
</evidence>
<dbReference type="PANTHER" id="PTHR30204:SF94">
    <property type="entry name" value="HEAVY METAL-DEPENDENT TRANSCRIPTIONAL REGULATOR HI_0293-RELATED"/>
    <property type="match status" value="1"/>
</dbReference>
<evidence type="ECO:0000256" key="5">
    <source>
        <dbReference type="ARBA" id="ARBA00023163"/>
    </source>
</evidence>
<organism evidence="7 8">
    <name type="scientific">Noviherbaspirillum suwonense</name>
    <dbReference type="NCBI Taxonomy" id="1224511"/>
    <lineage>
        <taxon>Bacteria</taxon>
        <taxon>Pseudomonadati</taxon>
        <taxon>Pseudomonadota</taxon>
        <taxon>Betaproteobacteria</taxon>
        <taxon>Burkholderiales</taxon>
        <taxon>Oxalobacteraceae</taxon>
        <taxon>Noviherbaspirillum</taxon>
    </lineage>
</organism>
<evidence type="ECO:0000256" key="4">
    <source>
        <dbReference type="ARBA" id="ARBA00023125"/>
    </source>
</evidence>
<dbReference type="InterPro" id="IPR011789">
    <property type="entry name" value="CueR"/>
</dbReference>
<sequence length="132" mass="15046">MNIGQAAEAAGVNAKMIRYYESIGLISAASRTDAGYRQYNEKDIRTLRFIRRSRELGFSIERIKTLLSLWEDRGRKSSDVKELAGKYIAELDRDIEKLQSIRSQLQHLADCCHGDHRPDCPIIEDLAAGLRH</sequence>
<dbReference type="InterPro" id="IPR000551">
    <property type="entry name" value="MerR-type_HTH_dom"/>
</dbReference>
<dbReference type="SMART" id="SM00422">
    <property type="entry name" value="HTH_MERR"/>
    <property type="match status" value="1"/>
</dbReference>
<dbReference type="Pfam" id="PF09278">
    <property type="entry name" value="MerR-DNA-bind"/>
    <property type="match status" value="1"/>
</dbReference>
<dbReference type="InterPro" id="IPR047057">
    <property type="entry name" value="MerR_fam"/>
</dbReference>
<dbReference type="PANTHER" id="PTHR30204">
    <property type="entry name" value="REDOX-CYCLING DRUG-SENSING TRANSCRIPTIONAL ACTIVATOR SOXR"/>
    <property type="match status" value="1"/>
</dbReference>
<keyword evidence="3" id="KW-0805">Transcription regulation</keyword>
<evidence type="ECO:0000313" key="8">
    <source>
        <dbReference type="Proteomes" id="UP001158049"/>
    </source>
</evidence>
<dbReference type="PROSITE" id="PS50937">
    <property type="entry name" value="HTH_MERR_2"/>
    <property type="match status" value="1"/>
</dbReference>
<dbReference type="CDD" id="cd01108">
    <property type="entry name" value="HTH_CueR"/>
    <property type="match status" value="1"/>
</dbReference>
<keyword evidence="5" id="KW-0804">Transcription</keyword>
<reference evidence="7 8" key="1">
    <citation type="submission" date="2017-05" db="EMBL/GenBank/DDBJ databases">
        <authorList>
            <person name="Varghese N."/>
            <person name="Submissions S."/>
        </authorList>
    </citation>
    <scope>NUCLEOTIDE SEQUENCE [LARGE SCALE GENOMIC DNA]</scope>
    <source>
        <strain evidence="7 8">DSM 26001</strain>
    </source>
</reference>
<dbReference type="EMBL" id="FXUL01000003">
    <property type="protein sequence ID" value="SMP51520.1"/>
    <property type="molecule type" value="Genomic_DNA"/>
</dbReference>
<comment type="caution">
    <text evidence="7">The sequence shown here is derived from an EMBL/GenBank/DDBJ whole genome shotgun (WGS) entry which is preliminary data.</text>
</comment>
<proteinExistence type="predicted"/>
<keyword evidence="4" id="KW-0238">DNA-binding</keyword>
<comment type="subcellular location">
    <subcellularLocation>
        <location evidence="1">Cytoplasm</location>
    </subcellularLocation>
</comment>
<dbReference type="InterPro" id="IPR015358">
    <property type="entry name" value="Tscrpt_reg_MerR_DNA-bd"/>
</dbReference>